<dbReference type="KEGG" id="sbu:SpiBuddy_2953"/>
<feature type="transmembrane region" description="Helical" evidence="1">
    <location>
        <begin position="314"/>
        <end position="337"/>
    </location>
</feature>
<dbReference type="PANTHER" id="PTHR35342:SF5">
    <property type="entry name" value="TRICARBOXYLIC TRANSPORT PROTEIN"/>
    <property type="match status" value="1"/>
</dbReference>
<gene>
    <name evidence="3" type="ordered locus">SpiBuddy_2953</name>
</gene>
<evidence type="ECO:0000313" key="3">
    <source>
        <dbReference type="EMBL" id="ADY14760.1"/>
    </source>
</evidence>
<feature type="transmembrane region" description="Helical" evidence="1">
    <location>
        <begin position="250"/>
        <end position="270"/>
    </location>
</feature>
<feature type="domain" description="DUF112" evidence="2">
    <location>
        <begin position="19"/>
        <end position="438"/>
    </location>
</feature>
<proteinExistence type="predicted"/>
<evidence type="ECO:0000313" key="4">
    <source>
        <dbReference type="Proteomes" id="UP000008466"/>
    </source>
</evidence>
<keyword evidence="1" id="KW-1133">Transmembrane helix</keyword>
<dbReference type="Proteomes" id="UP000008466">
    <property type="component" value="Chromosome"/>
</dbReference>
<feature type="transmembrane region" description="Helical" evidence="1">
    <location>
        <begin position="415"/>
        <end position="445"/>
    </location>
</feature>
<feature type="transmembrane region" description="Helical" evidence="1">
    <location>
        <begin position="60"/>
        <end position="81"/>
    </location>
</feature>
<keyword evidence="4" id="KW-1185">Reference proteome</keyword>
<evidence type="ECO:0000256" key="1">
    <source>
        <dbReference type="SAM" id="Phobius"/>
    </source>
</evidence>
<dbReference type="PANTHER" id="PTHR35342">
    <property type="entry name" value="TRICARBOXYLIC TRANSPORT PROTEIN"/>
    <property type="match status" value="1"/>
</dbReference>
<organism evidence="3 4">
    <name type="scientific">Sphaerochaeta globosa (strain ATCC BAA-1886 / DSM 22777 / Buddy)</name>
    <name type="common">Spirochaeta sp. (strain Buddy)</name>
    <dbReference type="NCBI Taxonomy" id="158189"/>
    <lineage>
        <taxon>Bacteria</taxon>
        <taxon>Pseudomonadati</taxon>
        <taxon>Spirochaetota</taxon>
        <taxon>Spirochaetia</taxon>
        <taxon>Spirochaetales</taxon>
        <taxon>Sphaerochaetaceae</taxon>
        <taxon>Sphaerochaeta</taxon>
    </lineage>
</organism>
<feature type="transmembrane region" description="Helical" evidence="1">
    <location>
        <begin position="34"/>
        <end position="54"/>
    </location>
</feature>
<feature type="transmembrane region" description="Helical" evidence="1">
    <location>
        <begin position="358"/>
        <end position="378"/>
    </location>
</feature>
<evidence type="ECO:0000259" key="2">
    <source>
        <dbReference type="Pfam" id="PF01970"/>
    </source>
</evidence>
<name>F0RZK9_SPHGB</name>
<feature type="transmembrane region" description="Helical" evidence="1">
    <location>
        <begin position="141"/>
        <end position="160"/>
    </location>
</feature>
<dbReference type="OrthoDB" id="359531at2"/>
<dbReference type="eggNOG" id="COG3333">
    <property type="taxonomic scope" value="Bacteria"/>
</dbReference>
<keyword evidence="1" id="KW-0472">Membrane</keyword>
<dbReference type="EMBL" id="CP002541">
    <property type="protein sequence ID" value="ADY14760.1"/>
    <property type="molecule type" value="Genomic_DNA"/>
</dbReference>
<feature type="transmembrane region" description="Helical" evidence="1">
    <location>
        <begin position="6"/>
        <end position="27"/>
    </location>
</feature>
<keyword evidence="1" id="KW-0812">Transmembrane</keyword>
<feature type="transmembrane region" description="Helical" evidence="1">
    <location>
        <begin position="167"/>
        <end position="184"/>
    </location>
</feature>
<dbReference type="AlphaFoldDB" id="F0RZK9"/>
<feature type="transmembrane region" description="Helical" evidence="1">
    <location>
        <begin position="390"/>
        <end position="408"/>
    </location>
</feature>
<dbReference type="InterPro" id="IPR002823">
    <property type="entry name" value="DUF112_TM"/>
</dbReference>
<feature type="transmembrane region" description="Helical" evidence="1">
    <location>
        <begin position="108"/>
        <end position="129"/>
    </location>
</feature>
<accession>F0RZK9</accession>
<dbReference type="RefSeq" id="WP_013608603.1">
    <property type="nucleotide sequence ID" value="NC_015152.1"/>
</dbReference>
<reference evidence="4" key="1">
    <citation type="submission" date="2011-02" db="EMBL/GenBank/DDBJ databases">
        <title>Complete sequence of Spirochaeta sp. Buddy.</title>
        <authorList>
            <person name="Lucas S."/>
            <person name="Copeland A."/>
            <person name="Lapidus A."/>
            <person name="Cheng J.-F."/>
            <person name="Goodwin L."/>
            <person name="Pitluck S."/>
            <person name="Zeytun A."/>
            <person name="Detter J.C."/>
            <person name="Han C."/>
            <person name="Tapia R."/>
            <person name="Land M."/>
            <person name="Hauser L."/>
            <person name="Kyrpides N."/>
            <person name="Ivanova N."/>
            <person name="Mikhailova N."/>
            <person name="Pagani I."/>
            <person name="Ritalahti K.M."/>
            <person name="Loeffler F.E."/>
            <person name="Woyke T."/>
        </authorList>
    </citation>
    <scope>NUCLEOTIDE SEQUENCE [LARGE SCALE GENOMIC DNA]</scope>
    <source>
        <strain evidence="4">ATCC BAA-1886 / DSM 22777 / Buddy</strain>
    </source>
</reference>
<protein>
    <recommendedName>
        <fullName evidence="2">DUF112 domain-containing protein</fullName>
    </recommendedName>
</protein>
<feature type="transmembrane region" description="Helical" evidence="1">
    <location>
        <begin position="465"/>
        <end position="488"/>
    </location>
</feature>
<dbReference type="STRING" id="158189.SpiBuddy_2953"/>
<dbReference type="HOGENOM" id="CLU_022936_2_0_12"/>
<dbReference type="Pfam" id="PF01970">
    <property type="entry name" value="TctA"/>
    <property type="match status" value="1"/>
</dbReference>
<sequence>MIANYLFEAILTVCTPINLLVLVLSVGSGLIMGMLPGLSATMAIALLTGITFNFPTQTALISLLGVYVGSISGGCQSAILLNIPGTPASAATALDGFPMAKRGDGGHAIFLATTASMLGTLISVVFVLTLTPFLTSMALKFASWEFFLLSIFGILICGALTATGNALKGWISGILGLLVAMIGLDTVDTFARFSFGNVNLMSNIQLIPVMIGLFGFPEIVRAFKKEGEGTAIKVSKFQPKKGWISIARNWSAIIRSSIIGVIVGIIPGVGEDTGGWLSYWASKSRSKDPQSFGNGNELGVISAETGNNACIGGALIPVLSLAVPGSAPAAVLLAAFLMHGYRPGPLLMTESPSFVYSVSIYLIASSIIMWILGLLISRVTVRILGIKKKMLMPIIYLLCVIGAYLINYNQFDIKVMFVFGLIGLAMSAANFPAAPFLLGVILGPMTDSNLRRGLRLSDGSFLPMFQRPICIFFLVIIVGMILAQLGVFRKLKKVRS</sequence>